<feature type="domain" description="Tripartite ATP-independent periplasmic transporters DctQ component" evidence="10">
    <location>
        <begin position="23"/>
        <end position="152"/>
    </location>
</feature>
<comment type="subcellular location">
    <subcellularLocation>
        <location evidence="1 9">Cell inner membrane</location>
        <topology evidence="1 9">Multi-pass membrane protein</topology>
    </subcellularLocation>
</comment>
<keyword evidence="12" id="KW-1185">Reference proteome</keyword>
<organism evidence="11 12">
    <name type="scientific">Allomesorhizobium camelthorni</name>
    <dbReference type="NCBI Taxonomy" id="475069"/>
    <lineage>
        <taxon>Bacteria</taxon>
        <taxon>Pseudomonadati</taxon>
        <taxon>Pseudomonadota</taxon>
        <taxon>Alphaproteobacteria</taxon>
        <taxon>Hyphomicrobiales</taxon>
        <taxon>Phyllobacteriaceae</taxon>
        <taxon>Allomesorhizobium</taxon>
    </lineage>
</organism>
<dbReference type="GO" id="GO:0022857">
    <property type="term" value="F:transmembrane transporter activity"/>
    <property type="evidence" value="ECO:0007669"/>
    <property type="project" value="UniProtKB-UniRule"/>
</dbReference>
<proteinExistence type="inferred from homology"/>
<keyword evidence="3" id="KW-1003">Cell membrane</keyword>
<reference evidence="11 12" key="1">
    <citation type="submission" date="2020-02" db="EMBL/GenBank/DDBJ databases">
        <title>Genome sequence of strain CCNWXJ40-4.</title>
        <authorList>
            <person name="Gao J."/>
            <person name="Sun J."/>
        </authorList>
    </citation>
    <scope>NUCLEOTIDE SEQUENCE [LARGE SCALE GENOMIC DNA]</scope>
    <source>
        <strain evidence="11 12">CCNWXJ 40-4</strain>
    </source>
</reference>
<dbReference type="GO" id="GO:0005886">
    <property type="term" value="C:plasma membrane"/>
    <property type="evidence" value="ECO:0007669"/>
    <property type="project" value="UniProtKB-SubCell"/>
</dbReference>
<dbReference type="RefSeq" id="WP_165022949.1">
    <property type="nucleotide sequence ID" value="NZ_JAAKZF010000002.1"/>
</dbReference>
<sequence length="166" mass="19095">MRAAIGWLRSRADNVAAGLLAAMFCAFILQIVTRYVFNNPLSWTQEVCVTTWLWLVFWGSAFTLGERDQVRFDLIYHWVGYRTRRWFAITSAAALFAGFLASFPASMDYITFYRIKRSPTLGIRLDIVFSVYALFAIAVIVRSGWEVWRLLRGGKLPEEQPEVPTI</sequence>
<dbReference type="InterPro" id="IPR055348">
    <property type="entry name" value="DctQ"/>
</dbReference>
<feature type="transmembrane region" description="Helical" evidence="9">
    <location>
        <begin position="86"/>
        <end position="107"/>
    </location>
</feature>
<evidence type="ECO:0000256" key="8">
    <source>
        <dbReference type="ARBA" id="ARBA00038436"/>
    </source>
</evidence>
<keyword evidence="5 9" id="KW-0812">Transmembrane</keyword>
<dbReference type="GO" id="GO:0015740">
    <property type="term" value="P:C4-dicarboxylate transport"/>
    <property type="evidence" value="ECO:0007669"/>
    <property type="project" value="TreeGrafter"/>
</dbReference>
<comment type="subunit">
    <text evidence="9">The complex comprises the extracytoplasmic solute receptor protein and the two transmembrane proteins.</text>
</comment>
<evidence type="ECO:0000256" key="5">
    <source>
        <dbReference type="ARBA" id="ARBA00022692"/>
    </source>
</evidence>
<evidence type="ECO:0000256" key="7">
    <source>
        <dbReference type="ARBA" id="ARBA00023136"/>
    </source>
</evidence>
<keyword evidence="7 9" id="KW-0472">Membrane</keyword>
<name>A0A6G4W644_9HYPH</name>
<feature type="transmembrane region" description="Helical" evidence="9">
    <location>
        <begin position="43"/>
        <end position="65"/>
    </location>
</feature>
<dbReference type="Proteomes" id="UP001642900">
    <property type="component" value="Unassembled WGS sequence"/>
</dbReference>
<accession>A0A6G4W644</accession>
<keyword evidence="2 9" id="KW-0813">Transport</keyword>
<dbReference type="PANTHER" id="PTHR35011">
    <property type="entry name" value="2,3-DIKETO-L-GULONATE TRAP TRANSPORTER SMALL PERMEASE PROTEIN YIAM"/>
    <property type="match status" value="1"/>
</dbReference>
<dbReference type="PANTHER" id="PTHR35011:SF2">
    <property type="entry name" value="2,3-DIKETO-L-GULONATE TRAP TRANSPORTER SMALL PERMEASE PROTEIN YIAM"/>
    <property type="match status" value="1"/>
</dbReference>
<evidence type="ECO:0000313" key="12">
    <source>
        <dbReference type="Proteomes" id="UP001642900"/>
    </source>
</evidence>
<dbReference type="InterPro" id="IPR007387">
    <property type="entry name" value="TRAP_DctQ"/>
</dbReference>
<comment type="caution">
    <text evidence="11">The sequence shown here is derived from an EMBL/GenBank/DDBJ whole genome shotgun (WGS) entry which is preliminary data.</text>
</comment>
<keyword evidence="4 9" id="KW-0997">Cell inner membrane</keyword>
<evidence type="ECO:0000256" key="1">
    <source>
        <dbReference type="ARBA" id="ARBA00004429"/>
    </source>
</evidence>
<evidence type="ECO:0000256" key="2">
    <source>
        <dbReference type="ARBA" id="ARBA00022448"/>
    </source>
</evidence>
<comment type="function">
    <text evidence="9">Part of the tripartite ATP-independent periplasmic (TRAP) transport system.</text>
</comment>
<comment type="similarity">
    <text evidence="8 9">Belongs to the TRAP transporter small permease family.</text>
</comment>
<dbReference type="AlphaFoldDB" id="A0A6G4W644"/>
<evidence type="ECO:0000256" key="9">
    <source>
        <dbReference type="RuleBase" id="RU369079"/>
    </source>
</evidence>
<feature type="transmembrane region" description="Helical" evidence="9">
    <location>
        <begin position="127"/>
        <end position="145"/>
    </location>
</feature>
<dbReference type="EMBL" id="JAAKZF010000002">
    <property type="protein sequence ID" value="NGO50069.1"/>
    <property type="molecule type" value="Genomic_DNA"/>
</dbReference>
<feature type="transmembrane region" description="Helical" evidence="9">
    <location>
        <begin position="12"/>
        <end position="37"/>
    </location>
</feature>
<protein>
    <recommendedName>
        <fullName evidence="9">TRAP transporter small permease protein</fullName>
    </recommendedName>
</protein>
<evidence type="ECO:0000313" key="11">
    <source>
        <dbReference type="EMBL" id="NGO50069.1"/>
    </source>
</evidence>
<evidence type="ECO:0000256" key="6">
    <source>
        <dbReference type="ARBA" id="ARBA00022989"/>
    </source>
</evidence>
<keyword evidence="6 9" id="KW-1133">Transmembrane helix</keyword>
<evidence type="ECO:0000256" key="3">
    <source>
        <dbReference type="ARBA" id="ARBA00022475"/>
    </source>
</evidence>
<evidence type="ECO:0000256" key="4">
    <source>
        <dbReference type="ARBA" id="ARBA00022519"/>
    </source>
</evidence>
<dbReference type="Pfam" id="PF04290">
    <property type="entry name" value="DctQ"/>
    <property type="match status" value="1"/>
</dbReference>
<evidence type="ECO:0000259" key="10">
    <source>
        <dbReference type="Pfam" id="PF04290"/>
    </source>
</evidence>
<gene>
    <name evidence="11" type="ORF">G6N73_02570</name>
</gene>